<comment type="subcellular location">
    <subcellularLocation>
        <location evidence="1">Mitochondrion intermembrane space</location>
    </subcellularLocation>
</comment>
<dbReference type="Gene3D" id="1.10.287.1130">
    <property type="entry name" value="CytochromE C oxidase copper chaperone"/>
    <property type="match status" value="1"/>
</dbReference>
<dbReference type="Proteomes" id="UP000494040">
    <property type="component" value="Unassembled WGS sequence"/>
</dbReference>
<evidence type="ECO:0000256" key="5">
    <source>
        <dbReference type="ARBA" id="ARBA00039509"/>
    </source>
</evidence>
<evidence type="ECO:0000256" key="4">
    <source>
        <dbReference type="ARBA" id="ARBA00038205"/>
    </source>
</evidence>
<dbReference type="InterPro" id="IPR009069">
    <property type="entry name" value="Cys_alpha_HP_mot_SF"/>
</dbReference>
<dbReference type="OrthoDB" id="9971592at2759"/>
<feature type="compositionally biased region" description="Basic and acidic residues" evidence="6">
    <location>
        <begin position="1"/>
        <end position="14"/>
    </location>
</feature>
<dbReference type="PANTHER" id="PTHR46811:SF1">
    <property type="entry name" value="COILED-COIL-HELIX-COILED-COIL-HELIX DOMAIN-CONTAINING PROTEIN 7"/>
    <property type="match status" value="1"/>
</dbReference>
<evidence type="ECO:0000256" key="6">
    <source>
        <dbReference type="SAM" id="MobiDB-lite"/>
    </source>
</evidence>
<dbReference type="SUPFAM" id="SSF47072">
    <property type="entry name" value="Cysteine alpha-hairpin motif"/>
    <property type="match status" value="1"/>
</dbReference>
<dbReference type="EnsemblMetazoa" id="XM_014404729.2">
    <property type="protein sequence ID" value="XP_014260215.1"/>
    <property type="gene ID" value="LOC106672921"/>
</dbReference>
<proteinExistence type="inferred from homology"/>
<sequence>MANDSKLTRKERNLRAQLNNEENNPCYKEHVFSLNCLAQNNYNGEVCQNHFANYRTCRTFWHAVIRKRRNEGIEPHLPPLEERQTIKDNFLKKGAL</sequence>
<accession>A0A8I6SB73</accession>
<dbReference type="GO" id="GO:0005758">
    <property type="term" value="C:mitochondrial intermembrane space"/>
    <property type="evidence" value="ECO:0007669"/>
    <property type="project" value="UniProtKB-SubCell"/>
</dbReference>
<dbReference type="InterPro" id="IPR051040">
    <property type="entry name" value="COX23"/>
</dbReference>
<protein>
    <recommendedName>
        <fullName evidence="5">Coiled-coil-helix-coiled-coil-helix domain-containing protein 7</fullName>
    </recommendedName>
</protein>
<dbReference type="OMA" id="QELSYKC"/>
<evidence type="ECO:0000256" key="3">
    <source>
        <dbReference type="ARBA" id="ARBA00023157"/>
    </source>
</evidence>
<reference evidence="7" key="1">
    <citation type="submission" date="2022-01" db="UniProtKB">
        <authorList>
            <consortium name="EnsemblMetazoa"/>
        </authorList>
    </citation>
    <scope>IDENTIFICATION</scope>
</reference>
<dbReference type="PANTHER" id="PTHR46811">
    <property type="entry name" value="COILED-COIL-HELIX-COILED-COIL-HELIX DOMAIN-CONTAINING PROTEIN 7"/>
    <property type="match status" value="1"/>
</dbReference>
<comment type="similarity">
    <text evidence="4">Belongs to the CHCHD7 family.</text>
</comment>
<dbReference type="PROSITE" id="PS51808">
    <property type="entry name" value="CHCH"/>
    <property type="match status" value="1"/>
</dbReference>
<keyword evidence="2" id="KW-0496">Mitochondrion</keyword>
<dbReference type="AlphaFoldDB" id="A0A8I6SB73"/>
<evidence type="ECO:0000313" key="7">
    <source>
        <dbReference type="EnsemblMetazoa" id="XP_014260215.1"/>
    </source>
</evidence>
<evidence type="ECO:0000256" key="2">
    <source>
        <dbReference type="ARBA" id="ARBA00023128"/>
    </source>
</evidence>
<feature type="region of interest" description="Disordered" evidence="6">
    <location>
        <begin position="1"/>
        <end position="20"/>
    </location>
</feature>
<name>A0A8I6SB73_CIMLE</name>
<dbReference type="GO" id="GO:0033108">
    <property type="term" value="P:mitochondrial respiratory chain complex assembly"/>
    <property type="evidence" value="ECO:0007669"/>
    <property type="project" value="TreeGrafter"/>
</dbReference>
<dbReference type="GeneID" id="106672921"/>
<evidence type="ECO:0000313" key="8">
    <source>
        <dbReference type="Proteomes" id="UP000494040"/>
    </source>
</evidence>
<dbReference type="RefSeq" id="XP_014260215.1">
    <property type="nucleotide sequence ID" value="XM_014404729.2"/>
</dbReference>
<evidence type="ECO:0000256" key="1">
    <source>
        <dbReference type="ARBA" id="ARBA00004569"/>
    </source>
</evidence>
<dbReference type="KEGG" id="clec:106672921"/>
<keyword evidence="8" id="KW-1185">Reference proteome</keyword>
<keyword evidence="3" id="KW-1015">Disulfide bond</keyword>
<organism evidence="7 8">
    <name type="scientific">Cimex lectularius</name>
    <name type="common">Bed bug</name>
    <name type="synonym">Acanthia lectularia</name>
    <dbReference type="NCBI Taxonomy" id="79782"/>
    <lineage>
        <taxon>Eukaryota</taxon>
        <taxon>Metazoa</taxon>
        <taxon>Ecdysozoa</taxon>
        <taxon>Arthropoda</taxon>
        <taxon>Hexapoda</taxon>
        <taxon>Insecta</taxon>
        <taxon>Pterygota</taxon>
        <taxon>Neoptera</taxon>
        <taxon>Paraneoptera</taxon>
        <taxon>Hemiptera</taxon>
        <taxon>Heteroptera</taxon>
        <taxon>Panheteroptera</taxon>
        <taxon>Cimicomorpha</taxon>
        <taxon>Cimicidae</taxon>
        <taxon>Cimex</taxon>
    </lineage>
</organism>